<feature type="transmembrane region" description="Helical" evidence="6">
    <location>
        <begin position="218"/>
        <end position="238"/>
    </location>
</feature>
<dbReference type="InterPro" id="IPR036259">
    <property type="entry name" value="MFS_trans_sf"/>
</dbReference>
<dbReference type="GO" id="GO:0022857">
    <property type="term" value="F:transmembrane transporter activity"/>
    <property type="evidence" value="ECO:0007669"/>
    <property type="project" value="InterPro"/>
</dbReference>
<organism evidence="8 10">
    <name type="scientific">Trueperella bernardiae</name>
    <dbReference type="NCBI Taxonomy" id="59561"/>
    <lineage>
        <taxon>Bacteria</taxon>
        <taxon>Bacillati</taxon>
        <taxon>Actinomycetota</taxon>
        <taxon>Actinomycetes</taxon>
        <taxon>Actinomycetales</taxon>
        <taxon>Actinomycetaceae</taxon>
        <taxon>Trueperella</taxon>
    </lineage>
</organism>
<keyword evidence="4 6" id="KW-1133">Transmembrane helix</keyword>
<keyword evidence="10" id="KW-1185">Reference proteome</keyword>
<dbReference type="Gene3D" id="1.20.1250.20">
    <property type="entry name" value="MFS general substrate transporter like domains"/>
    <property type="match status" value="1"/>
</dbReference>
<protein>
    <submittedName>
        <fullName evidence="8">2-acyl-glycerophospho-ethanolamine acyltransferase</fullName>
    </submittedName>
    <submittedName>
        <fullName evidence="9">MFS transporter</fullName>
    </submittedName>
</protein>
<evidence type="ECO:0000256" key="2">
    <source>
        <dbReference type="ARBA" id="ARBA00022475"/>
    </source>
</evidence>
<keyword evidence="3 6" id="KW-0812">Transmembrane</keyword>
<dbReference type="GO" id="GO:0005886">
    <property type="term" value="C:plasma membrane"/>
    <property type="evidence" value="ECO:0007669"/>
    <property type="project" value="UniProtKB-SubCell"/>
</dbReference>
<gene>
    <name evidence="8" type="ORF">AQZ59_00526</name>
    <name evidence="9" type="ORF">QP858_05090</name>
</gene>
<dbReference type="InterPro" id="IPR020846">
    <property type="entry name" value="MFS_dom"/>
</dbReference>
<feature type="transmembrane region" description="Helical" evidence="6">
    <location>
        <begin position="181"/>
        <end position="206"/>
    </location>
</feature>
<reference evidence="8 10" key="1">
    <citation type="submission" date="2015-11" db="EMBL/GenBank/DDBJ databases">
        <title>Draft Genome Sequence of the Type Strain Trueperella bernardiae LCDC 89-0504T, Isolated from Blood Culture.</title>
        <authorList>
            <person name="Bernier A.-M."/>
            <person name="Bernard K."/>
        </authorList>
    </citation>
    <scope>NUCLEOTIDE SEQUENCE [LARGE SCALE GENOMIC DNA]</scope>
    <source>
        <strain evidence="8 10">LCDC 89-0504</strain>
    </source>
</reference>
<dbReference type="AlphaFoldDB" id="A0A0W1KLT0"/>
<evidence type="ECO:0000256" key="5">
    <source>
        <dbReference type="ARBA" id="ARBA00023136"/>
    </source>
</evidence>
<dbReference type="Proteomes" id="UP001225576">
    <property type="component" value="Unassembled WGS sequence"/>
</dbReference>
<dbReference type="RefSeq" id="WP_236698643.1">
    <property type="nucleotide sequence ID" value="NZ_CAUPHE010000008.1"/>
</dbReference>
<feature type="transmembrane region" description="Helical" evidence="6">
    <location>
        <begin position="347"/>
        <end position="366"/>
    </location>
</feature>
<dbReference type="PROSITE" id="PS50850">
    <property type="entry name" value="MFS"/>
    <property type="match status" value="1"/>
</dbReference>
<comment type="caution">
    <text evidence="8">The sequence shown here is derived from an EMBL/GenBank/DDBJ whole genome shotgun (WGS) entry which is preliminary data.</text>
</comment>
<evidence type="ECO:0000259" key="7">
    <source>
        <dbReference type="PROSITE" id="PS50850"/>
    </source>
</evidence>
<dbReference type="SUPFAM" id="SSF103473">
    <property type="entry name" value="MFS general substrate transporter"/>
    <property type="match status" value="1"/>
</dbReference>
<feature type="domain" description="Major facilitator superfamily (MFS) profile" evidence="7">
    <location>
        <begin position="280"/>
        <end position="468"/>
    </location>
</feature>
<keyword evidence="8" id="KW-0012">Acyltransferase</keyword>
<accession>A0A0W1KLT0</accession>
<feature type="transmembrane region" description="Helical" evidence="6">
    <location>
        <begin position="59"/>
        <end position="82"/>
    </location>
</feature>
<feature type="transmembrane region" description="Helical" evidence="6">
    <location>
        <begin position="289"/>
        <end position="306"/>
    </location>
</feature>
<evidence type="ECO:0000313" key="10">
    <source>
        <dbReference type="Proteomes" id="UP000054404"/>
    </source>
</evidence>
<evidence type="ECO:0000256" key="6">
    <source>
        <dbReference type="SAM" id="Phobius"/>
    </source>
</evidence>
<proteinExistence type="predicted"/>
<dbReference type="PANTHER" id="PTHR23513">
    <property type="entry name" value="INTEGRAL MEMBRANE EFFLUX PROTEIN-RELATED"/>
    <property type="match status" value="1"/>
</dbReference>
<evidence type="ECO:0000256" key="4">
    <source>
        <dbReference type="ARBA" id="ARBA00022989"/>
    </source>
</evidence>
<feature type="transmembrane region" description="Helical" evidence="6">
    <location>
        <begin position="88"/>
        <end position="111"/>
    </location>
</feature>
<dbReference type="Proteomes" id="UP000054404">
    <property type="component" value="Unassembled WGS sequence"/>
</dbReference>
<dbReference type="PATRIC" id="fig|59561.3.peg.518"/>
<keyword evidence="5 6" id="KW-0472">Membrane</keyword>
<keyword evidence="2" id="KW-1003">Cell membrane</keyword>
<evidence type="ECO:0000256" key="3">
    <source>
        <dbReference type="ARBA" id="ARBA00022692"/>
    </source>
</evidence>
<feature type="transmembrane region" description="Helical" evidence="6">
    <location>
        <begin position="412"/>
        <end position="431"/>
    </location>
</feature>
<dbReference type="CDD" id="cd06173">
    <property type="entry name" value="MFS_MefA_like"/>
    <property type="match status" value="1"/>
</dbReference>
<dbReference type="GO" id="GO:0016746">
    <property type="term" value="F:acyltransferase activity"/>
    <property type="evidence" value="ECO:0007669"/>
    <property type="project" value="UniProtKB-KW"/>
</dbReference>
<dbReference type="EMBL" id="JASPDQ010000009">
    <property type="protein sequence ID" value="MDK8601837.1"/>
    <property type="molecule type" value="Genomic_DNA"/>
</dbReference>
<feature type="transmembrane region" description="Helical" evidence="6">
    <location>
        <begin position="437"/>
        <end position="456"/>
    </location>
</feature>
<evidence type="ECO:0000256" key="1">
    <source>
        <dbReference type="ARBA" id="ARBA00004651"/>
    </source>
</evidence>
<comment type="subcellular location">
    <subcellularLocation>
        <location evidence="1">Cell membrane</location>
        <topology evidence="1">Multi-pass membrane protein</topology>
    </subcellularLocation>
</comment>
<evidence type="ECO:0000313" key="9">
    <source>
        <dbReference type="EMBL" id="MDK8601837.1"/>
    </source>
</evidence>
<dbReference type="EMBL" id="LNIZ01000002">
    <property type="protein sequence ID" value="KTF04542.1"/>
    <property type="molecule type" value="Genomic_DNA"/>
</dbReference>
<sequence length="468" mass="49454">MAGPSREKSAGRDAGVVGEELEALGEARGKPAEELGGEKPGMLEQLRQCAQYPKYRKLLVIRIVSQTGDGVFQVGLATLFFFNPQNATTAAGVAAAFAVLLLPFTVVGPFAGTLLDRWSRRQVLFGANLIRMALAVVLAALIFAAPTHWLVYVLALVTLGVNRFLLSGLSAGQPHTLPKHLLVMANSITPTLGSVAAALGSGLGLLLSLVSAESMRNAMALMMAAVIFAMAAILALRLGRDELGPEARPTTTLGTDLAGVVRRMWDGVVYLTRRGTPMYGLTVMATHRFLYGVNFIALLLISRNLLADPHDAGAGLAMFALVAGVSMVGNGLAIVATPTVYQWISPAAWIVVCLGISAVSQTLLVATYKMPLLYVSAVLLGLGVQGAKIAVDTIVQADTADSFRGRAFSLYDMMYNAAFVGAAGLAAVALPDTGWEPSVFAVLTVVYILLAGWYWYMVSRIGNAPREA</sequence>
<name>A0A0W1KLT0_9ACTO</name>
<dbReference type="STRING" id="59561.AQZ59_00526"/>
<evidence type="ECO:0000313" key="8">
    <source>
        <dbReference type="EMBL" id="KTF04542.1"/>
    </source>
</evidence>
<reference evidence="9" key="2">
    <citation type="submission" date="2023-05" db="EMBL/GenBank/DDBJ databases">
        <title>Genomic Catalog of Human Bladder Bacteria.</title>
        <authorList>
            <person name="Du J."/>
        </authorList>
    </citation>
    <scope>NUCLEOTIDE SEQUENCE</scope>
    <source>
        <strain evidence="9">UMB1304A</strain>
    </source>
</reference>
<dbReference type="PANTHER" id="PTHR23513:SF17">
    <property type="entry name" value="MEMBRANE PROTEIN"/>
    <property type="match status" value="1"/>
</dbReference>
<feature type="transmembrane region" description="Helical" evidence="6">
    <location>
        <begin position="312"/>
        <end position="335"/>
    </location>
</feature>
<keyword evidence="8" id="KW-0808">Transferase</keyword>